<dbReference type="Gene3D" id="3.30.420.40">
    <property type="match status" value="2"/>
</dbReference>
<evidence type="ECO:0000313" key="2">
    <source>
        <dbReference type="Proteomes" id="UP000005867"/>
    </source>
</evidence>
<dbReference type="BioCyc" id="PSP1104324:GJSN-601-MONOMER"/>
<keyword evidence="2" id="KW-1185">Reference proteome</keyword>
<dbReference type="STRING" id="1104324.P186_0611"/>
<gene>
    <name evidence="1" type="ORF">P186_0611</name>
</gene>
<organism evidence="1 2">
    <name type="scientific">Pyrobaculum ferrireducens</name>
    <dbReference type="NCBI Taxonomy" id="1104324"/>
    <lineage>
        <taxon>Archaea</taxon>
        <taxon>Thermoproteota</taxon>
        <taxon>Thermoprotei</taxon>
        <taxon>Thermoproteales</taxon>
        <taxon>Thermoproteaceae</taxon>
        <taxon>Pyrobaculum</taxon>
    </lineage>
</organism>
<name>G7VHP1_9CREN</name>
<dbReference type="SUPFAM" id="SSF53067">
    <property type="entry name" value="Actin-like ATPase domain"/>
    <property type="match status" value="1"/>
</dbReference>
<sequence>MAHTGGVNLITAPCSYVALYLGVDVGATWTRAVLVDTNARVLNRIKIKTGVNPLADVAAAVENWEFDSIGVGSIGPMDLRSGWVVNSPNSPSRQFPLVDPLKRLGKPVVVANDCVAAVWGEYVFRHRVDNLVYITLSTGVGIGAIVNGTLLLGKDGNAHELGHAVIDFRQGRPCGCGGVGHFEAYVGGANMPRWFHEVTGEGPAEPAEIFRRHREGDPKARQFVDMWLEALAAGVATVVAAYDPELLLMGGSIALNNWDLISQELPRRLRKYLGVRPPEIKQASFGDDEVAIGAAALAYKIPDSLRKFGYPR</sequence>
<dbReference type="InterPro" id="IPR043129">
    <property type="entry name" value="ATPase_NBD"/>
</dbReference>
<dbReference type="Proteomes" id="UP000005867">
    <property type="component" value="Chromosome"/>
</dbReference>
<dbReference type="EMBL" id="CP003098">
    <property type="protein sequence ID" value="AET32063.1"/>
    <property type="molecule type" value="Genomic_DNA"/>
</dbReference>
<evidence type="ECO:0000313" key="1">
    <source>
        <dbReference type="EMBL" id="AET32063.1"/>
    </source>
</evidence>
<proteinExistence type="predicted"/>
<dbReference type="KEGG" id="pyr:P186_0611"/>
<dbReference type="InterPro" id="IPR000600">
    <property type="entry name" value="ROK"/>
</dbReference>
<keyword evidence="1" id="KW-0418">Kinase</keyword>
<reference evidence="1 2" key="1">
    <citation type="journal article" date="2012" name="J. Bacteriol.">
        <title>Complete genome sequence of strain 1860, a crenarchaeon of the genus pyrobaculum able to grow with various electron acceptors.</title>
        <authorList>
            <person name="Mardanov A.V."/>
            <person name="Gumerov V.M."/>
            <person name="Slobodkina G.B."/>
            <person name="Beletsky A.V."/>
            <person name="Bonch-Osmolovskaya E.A."/>
            <person name="Ravin N.V."/>
            <person name="Skryabin K.G."/>
        </authorList>
    </citation>
    <scope>NUCLEOTIDE SEQUENCE [LARGE SCALE GENOMIC DNA]</scope>
    <source>
        <strain evidence="1 2">1860</strain>
    </source>
</reference>
<keyword evidence="1" id="KW-0808">Transferase</keyword>
<dbReference type="Pfam" id="PF00480">
    <property type="entry name" value="ROK"/>
    <property type="match status" value="1"/>
</dbReference>
<dbReference type="InterPro" id="IPR054671">
    <property type="entry name" value="GK_pyrobaculum-type"/>
</dbReference>
<dbReference type="PANTHER" id="PTHR18964:SF149">
    <property type="entry name" value="BIFUNCTIONAL UDP-N-ACETYLGLUCOSAMINE 2-EPIMERASE_N-ACETYLMANNOSAMINE KINASE"/>
    <property type="match status" value="1"/>
</dbReference>
<protein>
    <submittedName>
        <fullName evidence="1">Glucokinase (ROK family protein), conjectural</fullName>
    </submittedName>
</protein>
<accession>G7VHP1</accession>
<dbReference type="HOGENOM" id="CLU_036604_0_1_2"/>
<dbReference type="GO" id="GO:0009384">
    <property type="term" value="F:N-acylmannosamine kinase activity"/>
    <property type="evidence" value="ECO:0007669"/>
    <property type="project" value="TreeGrafter"/>
</dbReference>
<dbReference type="AlphaFoldDB" id="G7VHP1"/>
<dbReference type="eggNOG" id="arCOG04280">
    <property type="taxonomic scope" value="Archaea"/>
</dbReference>
<dbReference type="GO" id="GO:0008761">
    <property type="term" value="F:UDP-N-acetylglucosamine 2-epimerase activity"/>
    <property type="evidence" value="ECO:0007669"/>
    <property type="project" value="TreeGrafter"/>
</dbReference>
<dbReference type="PANTHER" id="PTHR18964">
    <property type="entry name" value="ROK (REPRESSOR, ORF, KINASE) FAMILY"/>
    <property type="match status" value="1"/>
</dbReference>
<dbReference type="NCBIfam" id="NF045551">
    <property type="entry name" value="GK_Pyrobac"/>
    <property type="match status" value="1"/>
</dbReference>